<keyword evidence="4 7" id="KW-0812">Transmembrane</keyword>
<accession>A0A1H2LUY6</accession>
<evidence type="ECO:0000256" key="7">
    <source>
        <dbReference type="RuleBase" id="RU367016"/>
    </source>
</evidence>
<dbReference type="Pfam" id="PF09335">
    <property type="entry name" value="VTT_dom"/>
    <property type="match status" value="1"/>
</dbReference>
<feature type="transmembrane region" description="Helical" evidence="7">
    <location>
        <begin position="12"/>
        <end position="34"/>
    </location>
</feature>
<evidence type="ECO:0000256" key="1">
    <source>
        <dbReference type="ARBA" id="ARBA00004651"/>
    </source>
</evidence>
<organism evidence="9 10">
    <name type="scientific">Gordonia westfalica</name>
    <dbReference type="NCBI Taxonomy" id="158898"/>
    <lineage>
        <taxon>Bacteria</taxon>
        <taxon>Bacillati</taxon>
        <taxon>Actinomycetota</taxon>
        <taxon>Actinomycetes</taxon>
        <taxon>Mycobacteriales</taxon>
        <taxon>Gordoniaceae</taxon>
        <taxon>Gordonia</taxon>
    </lineage>
</organism>
<dbReference type="EMBL" id="FNLM01000036">
    <property type="protein sequence ID" value="SDU84694.1"/>
    <property type="molecule type" value="Genomic_DNA"/>
</dbReference>
<dbReference type="Proteomes" id="UP000183180">
    <property type="component" value="Unassembled WGS sequence"/>
</dbReference>
<reference evidence="9 10" key="1">
    <citation type="submission" date="2016-10" db="EMBL/GenBank/DDBJ databases">
        <authorList>
            <person name="de Groot N.N."/>
        </authorList>
    </citation>
    <scope>NUCLEOTIDE SEQUENCE [LARGE SCALE GENOMIC DNA]</scope>
    <source>
        <strain evidence="9 10">DSM 44215</strain>
    </source>
</reference>
<comment type="subcellular location">
    <subcellularLocation>
        <location evidence="1 7">Cell membrane</location>
        <topology evidence="1 7">Multi-pass membrane protein</topology>
    </subcellularLocation>
</comment>
<evidence type="ECO:0000313" key="10">
    <source>
        <dbReference type="Proteomes" id="UP000183180"/>
    </source>
</evidence>
<keyword evidence="5 7" id="KW-1133">Transmembrane helix</keyword>
<feature type="transmembrane region" description="Helical" evidence="7">
    <location>
        <begin position="175"/>
        <end position="193"/>
    </location>
</feature>
<dbReference type="STRING" id="158898.SAMN04488548_136889"/>
<evidence type="ECO:0000256" key="6">
    <source>
        <dbReference type="ARBA" id="ARBA00023136"/>
    </source>
</evidence>
<protein>
    <submittedName>
        <fullName evidence="9">Membrane-associated protein</fullName>
    </submittedName>
</protein>
<comment type="similarity">
    <text evidence="2 7">Belongs to the DedA family.</text>
</comment>
<feature type="transmembrane region" description="Helical" evidence="7">
    <location>
        <begin position="140"/>
        <end position="163"/>
    </location>
</feature>
<dbReference type="PANTHER" id="PTHR30353">
    <property type="entry name" value="INNER MEMBRANE PROTEIN DEDA-RELATED"/>
    <property type="match status" value="1"/>
</dbReference>
<evidence type="ECO:0000256" key="5">
    <source>
        <dbReference type="ARBA" id="ARBA00022989"/>
    </source>
</evidence>
<dbReference type="AlphaFoldDB" id="A0A1H2LUY6"/>
<evidence type="ECO:0000256" key="4">
    <source>
        <dbReference type="ARBA" id="ARBA00022692"/>
    </source>
</evidence>
<evidence type="ECO:0000256" key="2">
    <source>
        <dbReference type="ARBA" id="ARBA00010792"/>
    </source>
</evidence>
<gene>
    <name evidence="9" type="ORF">SAMN04488548_136889</name>
</gene>
<evidence type="ECO:0000256" key="3">
    <source>
        <dbReference type="ARBA" id="ARBA00022475"/>
    </source>
</evidence>
<keyword evidence="6 7" id="KW-0472">Membrane</keyword>
<feature type="domain" description="VTT" evidence="8">
    <location>
        <begin position="34"/>
        <end position="161"/>
    </location>
</feature>
<dbReference type="InterPro" id="IPR032818">
    <property type="entry name" value="DedA-like"/>
</dbReference>
<dbReference type="RefSeq" id="WP_074854354.1">
    <property type="nucleotide sequence ID" value="NZ_FNLM01000036.1"/>
</dbReference>
<proteinExistence type="inferred from homology"/>
<dbReference type="GO" id="GO:0005886">
    <property type="term" value="C:plasma membrane"/>
    <property type="evidence" value="ECO:0007669"/>
    <property type="project" value="UniProtKB-SubCell"/>
</dbReference>
<evidence type="ECO:0000259" key="8">
    <source>
        <dbReference type="Pfam" id="PF09335"/>
    </source>
</evidence>
<dbReference type="OrthoDB" id="9813426at2"/>
<dbReference type="InterPro" id="IPR032816">
    <property type="entry name" value="VTT_dom"/>
</dbReference>
<sequence>MNPFDVESFVATGGLIGLCVLVFVETGLLVGVIFPGDSLLFTAGVFAAQPDPFAPLWLVVPLVALAAIAGDQCGYFIGRRLGRGVVEGRMMRSIGPDYVARTNAFFDRFGPLTVFFGRFIGIVRTLVPLTAGFSGMSHRVFTLFSVLGSLAWAGGIIVAGYLLGNVPIVRDNIEILIIASVLTVVVPMFVHVARRWRATRRRQRGVVRVETPRDDQAPPETG</sequence>
<dbReference type="PANTHER" id="PTHR30353:SF0">
    <property type="entry name" value="TRANSMEMBRANE PROTEIN"/>
    <property type="match status" value="1"/>
</dbReference>
<name>A0A1H2LUY6_9ACTN</name>
<feature type="transmembrane region" description="Helical" evidence="7">
    <location>
        <begin position="54"/>
        <end position="77"/>
    </location>
</feature>
<keyword evidence="3 7" id="KW-1003">Cell membrane</keyword>
<evidence type="ECO:0000313" key="9">
    <source>
        <dbReference type="EMBL" id="SDU84694.1"/>
    </source>
</evidence>